<protein>
    <recommendedName>
        <fullName evidence="2">FHA domain-containing protein</fullName>
    </recommendedName>
</protein>
<dbReference type="EnsemblPlants" id="ORUFI05G26250.3">
    <property type="protein sequence ID" value="ORUFI05G26250.3"/>
    <property type="gene ID" value="ORUFI05G26250"/>
</dbReference>
<dbReference type="PROSITE" id="PS50006">
    <property type="entry name" value="FHA_DOMAIN"/>
    <property type="match status" value="1"/>
</dbReference>
<dbReference type="PANTHER" id="PTHR23308">
    <property type="entry name" value="NUCLEAR INHIBITOR OF PROTEIN PHOSPHATASE-1"/>
    <property type="match status" value="1"/>
</dbReference>
<dbReference type="FunFam" id="2.60.200.20:FF:000028">
    <property type="entry name" value="FHA domain-containing protein DDL"/>
    <property type="match status" value="1"/>
</dbReference>
<feature type="compositionally biased region" description="Basic and acidic residues" evidence="1">
    <location>
        <begin position="121"/>
        <end position="138"/>
    </location>
</feature>
<name>A0A0E0PQQ2_ORYRU</name>
<dbReference type="InterPro" id="IPR008984">
    <property type="entry name" value="SMAD_FHA_dom_sf"/>
</dbReference>
<dbReference type="Proteomes" id="UP000008022">
    <property type="component" value="Unassembled WGS sequence"/>
</dbReference>
<organism evidence="3 4">
    <name type="scientific">Oryza rufipogon</name>
    <name type="common">Brownbeard rice</name>
    <name type="synonym">Asian wild rice</name>
    <dbReference type="NCBI Taxonomy" id="4529"/>
    <lineage>
        <taxon>Eukaryota</taxon>
        <taxon>Viridiplantae</taxon>
        <taxon>Streptophyta</taxon>
        <taxon>Embryophyta</taxon>
        <taxon>Tracheophyta</taxon>
        <taxon>Spermatophyta</taxon>
        <taxon>Magnoliopsida</taxon>
        <taxon>Liliopsida</taxon>
        <taxon>Poales</taxon>
        <taxon>Poaceae</taxon>
        <taxon>BOP clade</taxon>
        <taxon>Oryzoideae</taxon>
        <taxon>Oryzeae</taxon>
        <taxon>Oryzinae</taxon>
        <taxon>Oryza</taxon>
    </lineage>
</organism>
<dbReference type="InterPro" id="IPR050923">
    <property type="entry name" value="Cell_Proc_Reg/RNA_Proc"/>
</dbReference>
<dbReference type="SMART" id="SM00240">
    <property type="entry name" value="FHA"/>
    <property type="match status" value="1"/>
</dbReference>
<feature type="region of interest" description="Disordered" evidence="1">
    <location>
        <begin position="451"/>
        <end position="492"/>
    </location>
</feature>
<evidence type="ECO:0000313" key="3">
    <source>
        <dbReference type="EnsemblPlants" id="ORUFI05G26250.3"/>
    </source>
</evidence>
<dbReference type="InterPro" id="IPR000253">
    <property type="entry name" value="FHA_dom"/>
</dbReference>
<reference evidence="4" key="1">
    <citation type="submission" date="2013-06" db="EMBL/GenBank/DDBJ databases">
        <authorList>
            <person name="Zhao Q."/>
        </authorList>
    </citation>
    <scope>NUCLEOTIDE SEQUENCE</scope>
    <source>
        <strain evidence="4">cv. W1943</strain>
    </source>
</reference>
<dbReference type="SUPFAM" id="SSF49879">
    <property type="entry name" value="SMAD/FHA domain"/>
    <property type="match status" value="1"/>
</dbReference>
<keyword evidence="4" id="KW-1185">Reference proteome</keyword>
<evidence type="ECO:0000256" key="1">
    <source>
        <dbReference type="SAM" id="MobiDB-lite"/>
    </source>
</evidence>
<evidence type="ECO:0000259" key="2">
    <source>
        <dbReference type="PROSITE" id="PS50006"/>
    </source>
</evidence>
<feature type="domain" description="FHA" evidence="2">
    <location>
        <begin position="349"/>
        <end position="412"/>
    </location>
</feature>
<accession>A0A0E0PQQ2</accession>
<dbReference type="Pfam" id="PF00498">
    <property type="entry name" value="FHA"/>
    <property type="match status" value="1"/>
</dbReference>
<dbReference type="AlphaFoldDB" id="A0A0E0PQQ2"/>
<evidence type="ECO:0000313" key="4">
    <source>
        <dbReference type="Proteomes" id="UP000008022"/>
    </source>
</evidence>
<feature type="region of interest" description="Disordered" evidence="1">
    <location>
        <begin position="1"/>
        <end position="138"/>
    </location>
</feature>
<dbReference type="Gene3D" id="2.60.200.20">
    <property type="match status" value="1"/>
</dbReference>
<proteinExistence type="predicted"/>
<feature type="compositionally biased region" description="Low complexity" evidence="1">
    <location>
        <begin position="91"/>
        <end position="102"/>
    </location>
</feature>
<feature type="compositionally biased region" description="Basic and acidic residues" evidence="1">
    <location>
        <begin position="80"/>
        <end position="90"/>
    </location>
</feature>
<feature type="compositionally biased region" description="Basic residues" evidence="1">
    <location>
        <begin position="10"/>
        <end position="21"/>
    </location>
</feature>
<sequence>MASAVERREHSRRSRRSRSRSPARDRGSPPRRRERSPAARSRSPRRRSPVKSTSSHRERSPVRRNGSPRRSPVRSIGRSPQRDRVKEQVRSPKQSRSRSPSPARKRESWSPSPQSKRLRRAQSEREGADATEGDRRKTTRERNWIVMMIGITQEIEGLIGRVLQGRHGQAEMMKGVIQGVEGLMGMIEKSIPGSKGRIMMIEGILQEREGQIGMRAMVNQGDHLGVGDQCLQKSIGIGVDMNPTSHRGHLEVQHMDTSSVTDAASRSVDPDSLVKMNATAEALEAKEKQKPSFELSGKLAEETNRVAGVNLLHSEPPEARKSDIRWRLYVFKGGEPLEEPLYVHRMSSYLFGRERKVADIPTDHPSCSKQHAVLQYRLVEKEQPDGMMSKQVRPYLMDLGSTNGTFINENRIEPSRYYELFEKDTIKFGNREAYSSHPHLRASAWRSSVSTDDGGALVRPSPYISPSPKHPAPHQHGGGGAPPPMWRPDTMANLHRDSVPQARQYTRFRRLLLAIRLPKPASDWL</sequence>
<reference evidence="3" key="2">
    <citation type="submission" date="2015-06" db="UniProtKB">
        <authorList>
            <consortium name="EnsemblPlants"/>
        </authorList>
    </citation>
    <scope>IDENTIFICATION</scope>
</reference>
<dbReference type="Gramene" id="ORUFI05G26250.3">
    <property type="protein sequence ID" value="ORUFI05G26250.3"/>
    <property type="gene ID" value="ORUFI05G26250"/>
</dbReference>